<dbReference type="PANTHER" id="PTHR11070:SF45">
    <property type="entry name" value="DNA 3'-5' HELICASE"/>
    <property type="match status" value="1"/>
</dbReference>
<sequence>MVKIAERRPVQSKSAELAAEQQHFDLARKHRERARAELGEVPDAAVNAGAGRRLALFRRNRKDALAAPEEQVAFGRIDCEPADPSADSKIEDTFYIGRETIFDDSRQVLVVNWQTPIGTLYYEATHEDPRGLQRKRTFQCAGNQVRDFDDVVFAQLAEAVAELEGPDGALLAELDRGRTGAMTDIVATIQGAQSRLIRSPLDQLLVIEGGPGTGKTAVALHRVSWLLFNHRDRLRPQDVLVVGPHPAFTRYIRTVLPSLGDTDVAQLDIDQLGPPVQRGRPEDPQTRRLKGEARMARLLARALENRVGTPEPAERMLFDGTFVTLSGVEVAAAVASARQAGGPYAQRRQRLRAQLADLVRGRGRGGPTDPERLGPVENLLERLWPLQSAAAFLRTLLGSQARLANAAAGEFTPEELALLHRRGADKLSEQIWSNTDLPLLDELEELLNGVSRRYRHIVVDEAQDLSPMQLRAVARRSSTGSLTVVGDLAQSTGAWARDHWGEVAEHLPAQLPQVVVGLRYGYRVPRQVYELAAELLPVAAPDVEPTRAVRDGPGDPGVHVVEPAERAGRAALIAKDHALGGRFVGIVCPAACRAEVEFALHANDLQWGRADQGELDRAINLVSPQEAKGLEFDAVVVVEPEEIVAEDERGHRLLFVALTRTIRYLDIVCAGDPLPIESGPDVTSRIPRQRMVVEPDADPTLDMAQLDRLAEDLAALVVGGAPVPMWDEVLQRTAALLDERADRSRPSGRHRRSS</sequence>
<dbReference type="Gene3D" id="3.40.50.300">
    <property type="entry name" value="P-loop containing nucleotide triphosphate hydrolases"/>
    <property type="match status" value="2"/>
</dbReference>
<evidence type="ECO:0000256" key="1">
    <source>
        <dbReference type="ARBA" id="ARBA00022741"/>
    </source>
</evidence>
<feature type="binding site" evidence="5">
    <location>
        <begin position="209"/>
        <end position="216"/>
    </location>
    <ligand>
        <name>ATP</name>
        <dbReference type="ChEBI" id="CHEBI:30616"/>
    </ligand>
</feature>
<dbReference type="AlphaFoldDB" id="A0A919PLL3"/>
<evidence type="ECO:0000256" key="2">
    <source>
        <dbReference type="ARBA" id="ARBA00022801"/>
    </source>
</evidence>
<keyword evidence="1 5" id="KW-0547">Nucleotide-binding</keyword>
<dbReference type="PROSITE" id="PS51198">
    <property type="entry name" value="UVRD_HELICASE_ATP_BIND"/>
    <property type="match status" value="1"/>
</dbReference>
<dbReference type="SUPFAM" id="SSF52540">
    <property type="entry name" value="P-loop containing nucleoside triphosphate hydrolases"/>
    <property type="match status" value="1"/>
</dbReference>
<dbReference type="GO" id="GO:0016787">
    <property type="term" value="F:hydrolase activity"/>
    <property type="evidence" value="ECO:0007669"/>
    <property type="project" value="UniProtKB-UniRule"/>
</dbReference>
<evidence type="ECO:0000256" key="5">
    <source>
        <dbReference type="PROSITE-ProRule" id="PRU00560"/>
    </source>
</evidence>
<evidence type="ECO:0000259" key="6">
    <source>
        <dbReference type="PROSITE" id="PS51198"/>
    </source>
</evidence>
<evidence type="ECO:0000256" key="4">
    <source>
        <dbReference type="ARBA" id="ARBA00022840"/>
    </source>
</evidence>
<evidence type="ECO:0000256" key="3">
    <source>
        <dbReference type="ARBA" id="ARBA00022806"/>
    </source>
</evidence>
<name>A0A919PLL3_9ACTN</name>
<dbReference type="GO" id="GO:0005524">
    <property type="term" value="F:ATP binding"/>
    <property type="evidence" value="ECO:0007669"/>
    <property type="project" value="UniProtKB-UniRule"/>
</dbReference>
<dbReference type="InterPro" id="IPR014016">
    <property type="entry name" value="UvrD-like_ATP-bd"/>
</dbReference>
<dbReference type="Proteomes" id="UP000660611">
    <property type="component" value="Unassembled WGS sequence"/>
</dbReference>
<dbReference type="Pfam" id="PF00580">
    <property type="entry name" value="UvrD-helicase"/>
    <property type="match status" value="1"/>
</dbReference>
<dbReference type="GO" id="GO:0003677">
    <property type="term" value="F:DNA binding"/>
    <property type="evidence" value="ECO:0007669"/>
    <property type="project" value="InterPro"/>
</dbReference>
<keyword evidence="2 5" id="KW-0378">Hydrolase</keyword>
<dbReference type="InterPro" id="IPR000212">
    <property type="entry name" value="DNA_helicase_UvrD/REP"/>
</dbReference>
<accession>A0A919PLL3</accession>
<comment type="caution">
    <text evidence="7">The sequence shown here is derived from an EMBL/GenBank/DDBJ whole genome shotgun (WGS) entry which is preliminary data.</text>
</comment>
<dbReference type="EMBL" id="BONQ01000060">
    <property type="protein sequence ID" value="GIG46024.1"/>
    <property type="molecule type" value="Genomic_DNA"/>
</dbReference>
<evidence type="ECO:0000313" key="8">
    <source>
        <dbReference type="Proteomes" id="UP000660611"/>
    </source>
</evidence>
<dbReference type="GO" id="GO:0000725">
    <property type="term" value="P:recombinational repair"/>
    <property type="evidence" value="ECO:0007669"/>
    <property type="project" value="TreeGrafter"/>
</dbReference>
<reference evidence="7" key="1">
    <citation type="submission" date="2021-01" db="EMBL/GenBank/DDBJ databases">
        <title>Whole genome shotgun sequence of Dactylosporangium siamense NBRC 106093.</title>
        <authorList>
            <person name="Komaki H."/>
            <person name="Tamura T."/>
        </authorList>
    </citation>
    <scope>NUCLEOTIDE SEQUENCE</scope>
    <source>
        <strain evidence="7">NBRC 106093</strain>
    </source>
</reference>
<dbReference type="PANTHER" id="PTHR11070">
    <property type="entry name" value="UVRD / RECB / PCRA DNA HELICASE FAMILY MEMBER"/>
    <property type="match status" value="1"/>
</dbReference>
<dbReference type="Pfam" id="PF13538">
    <property type="entry name" value="UvrD_C_2"/>
    <property type="match status" value="1"/>
</dbReference>
<evidence type="ECO:0000313" key="7">
    <source>
        <dbReference type="EMBL" id="GIG46024.1"/>
    </source>
</evidence>
<keyword evidence="8" id="KW-1185">Reference proteome</keyword>
<proteinExistence type="predicted"/>
<dbReference type="GO" id="GO:0005829">
    <property type="term" value="C:cytosol"/>
    <property type="evidence" value="ECO:0007669"/>
    <property type="project" value="TreeGrafter"/>
</dbReference>
<feature type="domain" description="UvrD-like helicase ATP-binding" evidence="6">
    <location>
        <begin position="188"/>
        <end position="525"/>
    </location>
</feature>
<dbReference type="InterPro" id="IPR027417">
    <property type="entry name" value="P-loop_NTPase"/>
</dbReference>
<protein>
    <submittedName>
        <fullName evidence="7">DNA helicase</fullName>
    </submittedName>
</protein>
<keyword evidence="3 5" id="KW-0347">Helicase</keyword>
<gene>
    <name evidence="7" type="ORF">Dsi01nite_040650</name>
</gene>
<organism evidence="7 8">
    <name type="scientific">Dactylosporangium siamense</name>
    <dbReference type="NCBI Taxonomy" id="685454"/>
    <lineage>
        <taxon>Bacteria</taxon>
        <taxon>Bacillati</taxon>
        <taxon>Actinomycetota</taxon>
        <taxon>Actinomycetes</taxon>
        <taxon>Micromonosporales</taxon>
        <taxon>Micromonosporaceae</taxon>
        <taxon>Dactylosporangium</taxon>
    </lineage>
</organism>
<dbReference type="InterPro" id="IPR027785">
    <property type="entry name" value="UvrD-like_helicase_C"/>
</dbReference>
<dbReference type="GO" id="GO:0043138">
    <property type="term" value="F:3'-5' DNA helicase activity"/>
    <property type="evidence" value="ECO:0007669"/>
    <property type="project" value="TreeGrafter"/>
</dbReference>
<keyword evidence="4 5" id="KW-0067">ATP-binding</keyword>